<proteinExistence type="predicted"/>
<feature type="signal peptide" evidence="2">
    <location>
        <begin position="1"/>
        <end position="26"/>
    </location>
</feature>
<dbReference type="Proteomes" id="UP001623592">
    <property type="component" value="Unassembled WGS sequence"/>
</dbReference>
<accession>A0ABW8T9C0</accession>
<evidence type="ECO:0000256" key="2">
    <source>
        <dbReference type="SAM" id="SignalP"/>
    </source>
</evidence>
<evidence type="ECO:0000313" key="5">
    <source>
        <dbReference type="EMBL" id="MFL0249138.1"/>
    </source>
</evidence>
<dbReference type="InterPro" id="IPR032812">
    <property type="entry name" value="SbsA_Ig"/>
</dbReference>
<dbReference type="Pfam" id="PF07532">
    <property type="entry name" value="Big_4"/>
    <property type="match status" value="1"/>
</dbReference>
<gene>
    <name evidence="5" type="ORF">ACJDT4_01790</name>
</gene>
<dbReference type="EMBL" id="JBJIAA010000001">
    <property type="protein sequence ID" value="MFL0249138.1"/>
    <property type="molecule type" value="Genomic_DNA"/>
</dbReference>
<dbReference type="InterPro" id="IPR011081">
    <property type="entry name" value="Big_4"/>
</dbReference>
<dbReference type="RefSeq" id="WP_406785812.1">
    <property type="nucleotide sequence ID" value="NZ_JBJIAA010000001.1"/>
</dbReference>
<evidence type="ECO:0000313" key="6">
    <source>
        <dbReference type="Proteomes" id="UP001623592"/>
    </source>
</evidence>
<reference evidence="5 6" key="1">
    <citation type="submission" date="2024-11" db="EMBL/GenBank/DDBJ databases">
        <authorList>
            <person name="Heng Y.C."/>
            <person name="Lim A.C.H."/>
            <person name="Lee J.K.Y."/>
            <person name="Kittelmann S."/>
        </authorList>
    </citation>
    <scope>NUCLEOTIDE SEQUENCE [LARGE SCALE GENOMIC DNA]</scope>
    <source>
        <strain evidence="5 6">WILCCON 0114</strain>
    </source>
</reference>
<feature type="domain" description="Bacterial Ig-like" evidence="3">
    <location>
        <begin position="142"/>
        <end position="193"/>
    </location>
</feature>
<feature type="chain" id="PRO_5046088719" evidence="2">
    <location>
        <begin position="27"/>
        <end position="292"/>
    </location>
</feature>
<name>A0ABW8T9C0_9CLOT</name>
<dbReference type="Pfam" id="PF13205">
    <property type="entry name" value="Big_5"/>
    <property type="match status" value="1"/>
</dbReference>
<evidence type="ECO:0000259" key="3">
    <source>
        <dbReference type="Pfam" id="PF07532"/>
    </source>
</evidence>
<feature type="domain" description="SbsA Ig-like" evidence="4">
    <location>
        <begin position="39"/>
        <end position="130"/>
    </location>
</feature>
<keyword evidence="6" id="KW-1185">Reference proteome</keyword>
<keyword evidence="1 2" id="KW-0732">Signal</keyword>
<protein>
    <submittedName>
        <fullName evidence="5">Ig-like domain-containing protein</fullName>
    </submittedName>
</protein>
<comment type="caution">
    <text evidence="5">The sequence shown here is derived from an EMBL/GenBank/DDBJ whole genome shotgun (WGS) entry which is preliminary data.</text>
</comment>
<evidence type="ECO:0000256" key="1">
    <source>
        <dbReference type="ARBA" id="ARBA00022729"/>
    </source>
</evidence>
<organism evidence="5 6">
    <name type="scientific">Clostridium neuense</name>
    <dbReference type="NCBI Taxonomy" id="1728934"/>
    <lineage>
        <taxon>Bacteria</taxon>
        <taxon>Bacillati</taxon>
        <taxon>Bacillota</taxon>
        <taxon>Clostridia</taxon>
        <taxon>Eubacteriales</taxon>
        <taxon>Clostridiaceae</taxon>
        <taxon>Clostridium</taxon>
    </lineage>
</organism>
<sequence>MKINKVIATAALAFAILNLNSFKIKAADVSQAVKTFSARTNVALNKTWTVKFSNEVDEKTIGDNVKVLDDDTNTYVNAAVTLNSDKKSLQIAAPSNGYDVNKNYTVTVSSKIVNLNGKNLAQDAKLDFTTAAIKSTDAIKDINTAVGTMPTLPGSINALLTDGTTKSFDITWDNLSQSDISKAGTINLSGTLKNTNYKVAVNIIVADIAFLKQFSTDLGNVEAKISDSNERNVIVVLKTAVDAKIANPSSTLNSQPAKDAWHALTTAQQNDLEGIMLSNFSLDELLEAKAML</sequence>
<evidence type="ECO:0000259" key="4">
    <source>
        <dbReference type="Pfam" id="PF13205"/>
    </source>
</evidence>